<feature type="domain" description="Glycosyltransferase 2-like" evidence="1">
    <location>
        <begin position="12"/>
        <end position="120"/>
    </location>
</feature>
<name>A0ABT0SXA4_9GAMM</name>
<evidence type="ECO:0000313" key="2">
    <source>
        <dbReference type="EMBL" id="MCL7939243.1"/>
    </source>
</evidence>
<comment type="caution">
    <text evidence="2">The sequence shown here is derived from an EMBL/GenBank/DDBJ whole genome shotgun (WGS) entry which is preliminary data.</text>
</comment>
<dbReference type="Gene3D" id="3.90.550.10">
    <property type="entry name" value="Spore Coat Polysaccharide Biosynthesis Protein SpsA, Chain A"/>
    <property type="match status" value="1"/>
</dbReference>
<keyword evidence="3" id="KW-1185">Reference proteome</keyword>
<dbReference type="CDD" id="cd04196">
    <property type="entry name" value="GT_2_like_d"/>
    <property type="match status" value="1"/>
</dbReference>
<sequence length="283" mass="32738">MSSWCKNTLVEILLATSNGERYLVDLLESLLAQTHRPIRVLVHDDGSDDSTVSILKKYSDFYPDVFFVIQDENVRLGVLKNFEFLMNYSSADYIMFCDQDDVWMPEKIQEMLKTIKETELNFPQKPILIHCDLEVVDNSLGCISPSFFSYQRLPRHATLPRQLIQNNVTGCAAILNRRAIELSLPMADAAVMHDWWISCCILRNDGIVQFLPEPLVKYRQHSQNAIGAKGYSLKSYTKKIMDAKKWWADYKCILAQAAELGHNSYMALSWLTILKIFYFFKRN</sequence>
<dbReference type="PANTHER" id="PTHR22916">
    <property type="entry name" value="GLYCOSYLTRANSFERASE"/>
    <property type="match status" value="1"/>
</dbReference>
<accession>A0ABT0SXA4</accession>
<dbReference type="RefSeq" id="WP_250059251.1">
    <property type="nucleotide sequence ID" value="NZ_JAMJPK010000001.1"/>
</dbReference>
<dbReference type="EMBL" id="JAMJPK010000001">
    <property type="protein sequence ID" value="MCL7939243.1"/>
    <property type="molecule type" value="Genomic_DNA"/>
</dbReference>
<dbReference type="InterPro" id="IPR001173">
    <property type="entry name" value="Glyco_trans_2-like"/>
</dbReference>
<dbReference type="PANTHER" id="PTHR22916:SF3">
    <property type="entry name" value="UDP-GLCNAC:BETAGAL BETA-1,3-N-ACETYLGLUCOSAMINYLTRANSFERASE-LIKE PROTEIN 1"/>
    <property type="match status" value="1"/>
</dbReference>
<proteinExistence type="predicted"/>
<protein>
    <submittedName>
        <fullName evidence="2">Glycosyltransferase family 2 protein</fullName>
    </submittedName>
</protein>
<dbReference type="Proteomes" id="UP001165369">
    <property type="component" value="Unassembled WGS sequence"/>
</dbReference>
<organism evidence="2 3">
    <name type="scientific">Halomonas gemina</name>
    <dbReference type="NCBI Taxonomy" id="2945105"/>
    <lineage>
        <taxon>Bacteria</taxon>
        <taxon>Pseudomonadati</taxon>
        <taxon>Pseudomonadota</taxon>
        <taxon>Gammaproteobacteria</taxon>
        <taxon>Oceanospirillales</taxon>
        <taxon>Halomonadaceae</taxon>
        <taxon>Halomonas</taxon>
    </lineage>
</organism>
<evidence type="ECO:0000259" key="1">
    <source>
        <dbReference type="Pfam" id="PF00535"/>
    </source>
</evidence>
<reference evidence="2" key="1">
    <citation type="submission" date="2022-05" db="EMBL/GenBank/DDBJ databases">
        <title>Halomonas geminus sp. nov. and Halomonas llamarensis sp. nov. isolated from high-altitude salars of the Atacama Desert.</title>
        <authorList>
            <person name="Hintersatz C."/>
            <person name="Rojas L.A."/>
            <person name="Wei T.-S."/>
            <person name="Kutschke S."/>
            <person name="Lehmann F."/>
            <person name="Jain R."/>
            <person name="Pollmann K."/>
        </authorList>
    </citation>
    <scope>NUCLEOTIDE SEQUENCE</scope>
    <source>
        <strain evidence="2">ATCH28</strain>
    </source>
</reference>
<dbReference type="InterPro" id="IPR029044">
    <property type="entry name" value="Nucleotide-diphossugar_trans"/>
</dbReference>
<dbReference type="SUPFAM" id="SSF53448">
    <property type="entry name" value="Nucleotide-diphospho-sugar transferases"/>
    <property type="match status" value="1"/>
</dbReference>
<evidence type="ECO:0000313" key="3">
    <source>
        <dbReference type="Proteomes" id="UP001165369"/>
    </source>
</evidence>
<gene>
    <name evidence="2" type="ORF">M8009_02850</name>
</gene>
<dbReference type="Pfam" id="PF00535">
    <property type="entry name" value="Glycos_transf_2"/>
    <property type="match status" value="1"/>
</dbReference>